<dbReference type="AlphaFoldDB" id="A0A2T6ZU86"/>
<dbReference type="InterPro" id="IPR053235">
    <property type="entry name" value="Ser_Thr_kinase"/>
</dbReference>
<dbReference type="EMBL" id="NESQ01000101">
    <property type="protein sequence ID" value="PUU79015.1"/>
    <property type="molecule type" value="Genomic_DNA"/>
</dbReference>
<dbReference type="Proteomes" id="UP000244722">
    <property type="component" value="Unassembled WGS sequence"/>
</dbReference>
<organism evidence="2 3">
    <name type="scientific">Tuber borchii</name>
    <name type="common">White truffle</name>
    <dbReference type="NCBI Taxonomy" id="42251"/>
    <lineage>
        <taxon>Eukaryota</taxon>
        <taxon>Fungi</taxon>
        <taxon>Dikarya</taxon>
        <taxon>Ascomycota</taxon>
        <taxon>Pezizomycotina</taxon>
        <taxon>Pezizomycetes</taxon>
        <taxon>Pezizales</taxon>
        <taxon>Tuberaceae</taxon>
        <taxon>Tuber</taxon>
    </lineage>
</organism>
<sequence length="119" mass="12998">MESFEEGDLTKDIGTPLLQETVGNVTKLILEGLKVMHQQGIAHGDLKPGNIFVESMSPVWVKLGDFGVSKRILAQSNQTLHTPVSTQLRSTPEVLRLGSNSETSDYTNCVDIWSLGCVI</sequence>
<dbReference type="InterPro" id="IPR011009">
    <property type="entry name" value="Kinase-like_dom_sf"/>
</dbReference>
<dbReference type="STRING" id="42251.A0A2T6ZU86"/>
<dbReference type="GO" id="GO:0005524">
    <property type="term" value="F:ATP binding"/>
    <property type="evidence" value="ECO:0007669"/>
    <property type="project" value="InterPro"/>
</dbReference>
<protein>
    <submittedName>
        <fullName evidence="2">Kinase domain-containing protein</fullName>
    </submittedName>
</protein>
<dbReference type="PANTHER" id="PTHR24361">
    <property type="entry name" value="MITOGEN-ACTIVATED KINASE KINASE KINASE"/>
    <property type="match status" value="1"/>
</dbReference>
<gene>
    <name evidence="2" type="ORF">B9Z19DRAFT_980730</name>
</gene>
<keyword evidence="3" id="KW-1185">Reference proteome</keyword>
<evidence type="ECO:0000259" key="1">
    <source>
        <dbReference type="PROSITE" id="PS50011"/>
    </source>
</evidence>
<dbReference type="InterPro" id="IPR008271">
    <property type="entry name" value="Ser/Thr_kinase_AS"/>
</dbReference>
<feature type="domain" description="Protein kinase" evidence="1">
    <location>
        <begin position="1"/>
        <end position="119"/>
    </location>
</feature>
<dbReference type="InterPro" id="IPR000719">
    <property type="entry name" value="Prot_kinase_dom"/>
</dbReference>
<reference evidence="2 3" key="1">
    <citation type="submission" date="2017-04" db="EMBL/GenBank/DDBJ databases">
        <title>Draft genome sequence of Tuber borchii Vittad., a whitish edible truffle.</title>
        <authorList>
            <consortium name="DOE Joint Genome Institute"/>
            <person name="Murat C."/>
            <person name="Kuo A."/>
            <person name="Barry K.W."/>
            <person name="Clum A."/>
            <person name="Dockter R.B."/>
            <person name="Fauchery L."/>
            <person name="Iotti M."/>
            <person name="Kohler A."/>
            <person name="Labutti K."/>
            <person name="Lindquist E.A."/>
            <person name="Lipzen A."/>
            <person name="Ohm R.A."/>
            <person name="Wang M."/>
            <person name="Grigoriev I.V."/>
            <person name="Zambonelli A."/>
            <person name="Martin F.M."/>
        </authorList>
    </citation>
    <scope>NUCLEOTIDE SEQUENCE [LARGE SCALE GENOMIC DNA]</scope>
    <source>
        <strain evidence="2 3">Tbo3840</strain>
    </source>
</reference>
<proteinExistence type="predicted"/>
<dbReference type="PROSITE" id="PS50011">
    <property type="entry name" value="PROTEIN_KINASE_DOM"/>
    <property type="match status" value="1"/>
</dbReference>
<comment type="caution">
    <text evidence="2">The sequence shown here is derived from an EMBL/GenBank/DDBJ whole genome shotgun (WGS) entry which is preliminary data.</text>
</comment>
<accession>A0A2T6ZU86</accession>
<dbReference type="GO" id="GO:0004674">
    <property type="term" value="F:protein serine/threonine kinase activity"/>
    <property type="evidence" value="ECO:0007669"/>
    <property type="project" value="TreeGrafter"/>
</dbReference>
<evidence type="ECO:0000313" key="3">
    <source>
        <dbReference type="Proteomes" id="UP000244722"/>
    </source>
</evidence>
<dbReference type="SUPFAM" id="SSF56112">
    <property type="entry name" value="Protein kinase-like (PK-like)"/>
    <property type="match status" value="1"/>
</dbReference>
<dbReference type="GO" id="GO:0005737">
    <property type="term" value="C:cytoplasm"/>
    <property type="evidence" value="ECO:0007669"/>
    <property type="project" value="TreeGrafter"/>
</dbReference>
<name>A0A2T6ZU86_TUBBO</name>
<evidence type="ECO:0000313" key="2">
    <source>
        <dbReference type="EMBL" id="PUU79015.1"/>
    </source>
</evidence>
<dbReference type="OrthoDB" id="10252171at2759"/>
<dbReference type="PROSITE" id="PS00108">
    <property type="entry name" value="PROTEIN_KINASE_ST"/>
    <property type="match status" value="1"/>
</dbReference>
<keyword evidence="2" id="KW-0418">Kinase</keyword>
<keyword evidence="2" id="KW-0808">Transferase</keyword>
<dbReference type="Pfam" id="PF00069">
    <property type="entry name" value="Pkinase"/>
    <property type="match status" value="1"/>
</dbReference>
<dbReference type="Gene3D" id="1.10.510.10">
    <property type="entry name" value="Transferase(Phosphotransferase) domain 1"/>
    <property type="match status" value="1"/>
</dbReference>